<dbReference type="VEuPathDB" id="FungiDB:SCHCODRAFT_02493639"/>
<protein>
    <recommendedName>
        <fullName evidence="1">F-box domain-containing protein</fullName>
    </recommendedName>
</protein>
<name>D8PX86_SCHCM</name>
<dbReference type="KEGG" id="scm:SCHCO_02493639"/>
<gene>
    <name evidence="2" type="ORF">SCHCODRAFT_107092</name>
</gene>
<dbReference type="RefSeq" id="XP_003034532.1">
    <property type="nucleotide sequence ID" value="XM_003034486.1"/>
</dbReference>
<dbReference type="InterPro" id="IPR001810">
    <property type="entry name" value="F-box_dom"/>
</dbReference>
<dbReference type="OrthoDB" id="3000009at2759"/>
<dbReference type="SUPFAM" id="SSF52047">
    <property type="entry name" value="RNI-like"/>
    <property type="match status" value="1"/>
</dbReference>
<feature type="domain" description="F-box" evidence="1">
    <location>
        <begin position="6"/>
        <end position="62"/>
    </location>
</feature>
<dbReference type="EMBL" id="GL377304">
    <property type="protein sequence ID" value="EFI99629.1"/>
    <property type="molecule type" value="Genomic_DNA"/>
</dbReference>
<evidence type="ECO:0000313" key="2">
    <source>
        <dbReference type="EMBL" id="EFI99629.1"/>
    </source>
</evidence>
<organism evidence="3">
    <name type="scientific">Schizophyllum commune (strain H4-8 / FGSC 9210)</name>
    <name type="common">Split gill fungus</name>
    <dbReference type="NCBI Taxonomy" id="578458"/>
    <lineage>
        <taxon>Eukaryota</taxon>
        <taxon>Fungi</taxon>
        <taxon>Dikarya</taxon>
        <taxon>Basidiomycota</taxon>
        <taxon>Agaricomycotina</taxon>
        <taxon>Agaricomycetes</taxon>
        <taxon>Agaricomycetidae</taxon>
        <taxon>Agaricales</taxon>
        <taxon>Schizophyllaceae</taxon>
        <taxon>Schizophyllum</taxon>
    </lineage>
</organism>
<sequence>MRINSWQTLPTEIWSIIFCFALPDDWESSAALGRRRLKYAEVCRAWRSIAFATTRLWTSIVIDFTTLRHDLAMADLVKRTGQAPLHIKILGPGGSMRDAKSWSFWKQICALSHRWASLRIWVDNLETACRELGGEFPLLRSLSMWQGRGDTSFGNPLRFFGSAPNVSRLKIRWARASDRQTLPAVLLPSAWSLTHLDLNLCNCTFVDPQLSPLTVAVTAVTVCGDTLRSARLAWETDDSSPLTLLTEPVVTLPSLEDLDLQREATGMLLIMAAPNLQKLLLGGKPAPKVSLTPFTYYGGLQPPEDLALSRLRTFLDRSDDCPRLRDLHLCRVQLDGALDCLRRLNSLVCLEIVSYVANDAGLSVVRGLIRDPTVPTSMALLPCLKVLTICHEEWVKQRIVRRPFCAAVRSRRIPVTLGSSTLAIIETCHSHCSHTLLHGSFHMSDGDQGEYDMTVDRIDAGFDLRLP</sequence>
<dbReference type="Pfam" id="PF12937">
    <property type="entry name" value="F-box-like"/>
    <property type="match status" value="1"/>
</dbReference>
<dbReference type="GeneID" id="9585654"/>
<proteinExistence type="predicted"/>
<dbReference type="InterPro" id="IPR032675">
    <property type="entry name" value="LRR_dom_sf"/>
</dbReference>
<dbReference type="Proteomes" id="UP000007431">
    <property type="component" value="Unassembled WGS sequence"/>
</dbReference>
<dbReference type="AlphaFoldDB" id="D8PX86"/>
<feature type="non-terminal residue" evidence="2">
    <location>
        <position position="467"/>
    </location>
</feature>
<dbReference type="Gene3D" id="1.20.1280.50">
    <property type="match status" value="1"/>
</dbReference>
<keyword evidence="3" id="KW-1185">Reference proteome</keyword>
<evidence type="ECO:0000313" key="3">
    <source>
        <dbReference type="Proteomes" id="UP000007431"/>
    </source>
</evidence>
<accession>D8PX86</accession>
<dbReference type="InParanoid" id="D8PX86"/>
<dbReference type="HOGENOM" id="CLU_018544_13_0_1"/>
<dbReference type="Gene3D" id="3.80.10.10">
    <property type="entry name" value="Ribonuclease Inhibitor"/>
    <property type="match status" value="1"/>
</dbReference>
<evidence type="ECO:0000259" key="1">
    <source>
        <dbReference type="Pfam" id="PF12937"/>
    </source>
</evidence>
<reference evidence="2 3" key="1">
    <citation type="journal article" date="2010" name="Nat. Biotechnol.">
        <title>Genome sequence of the model mushroom Schizophyllum commune.</title>
        <authorList>
            <person name="Ohm R.A."/>
            <person name="de Jong J.F."/>
            <person name="Lugones L.G."/>
            <person name="Aerts A."/>
            <person name="Kothe E."/>
            <person name="Stajich J.E."/>
            <person name="de Vries R.P."/>
            <person name="Record E."/>
            <person name="Levasseur A."/>
            <person name="Baker S.E."/>
            <person name="Bartholomew K.A."/>
            <person name="Coutinho P.M."/>
            <person name="Erdmann S."/>
            <person name="Fowler T.J."/>
            <person name="Gathman A.C."/>
            <person name="Lombard V."/>
            <person name="Henrissat B."/>
            <person name="Knabe N."/>
            <person name="Kuees U."/>
            <person name="Lilly W.W."/>
            <person name="Lindquist E."/>
            <person name="Lucas S."/>
            <person name="Magnuson J.K."/>
            <person name="Piumi F."/>
            <person name="Raudaskoski M."/>
            <person name="Salamov A."/>
            <person name="Schmutz J."/>
            <person name="Schwarze F.W.M.R."/>
            <person name="vanKuyk P.A."/>
            <person name="Horton J.S."/>
            <person name="Grigoriev I.V."/>
            <person name="Woesten H.A.B."/>
        </authorList>
    </citation>
    <scope>NUCLEOTIDE SEQUENCE [LARGE SCALE GENOMIC DNA]</scope>
    <source>
        <strain evidence="3">H4-8 / FGSC 9210</strain>
    </source>
</reference>